<evidence type="ECO:0000313" key="1">
    <source>
        <dbReference type="EMBL" id="MBA2875322.1"/>
    </source>
</evidence>
<proteinExistence type="predicted"/>
<dbReference type="InterPro" id="IPR016181">
    <property type="entry name" value="Acyl_CoA_acyltransferase"/>
</dbReference>
<gene>
    <name evidence="1" type="ORF">HNR31_002110</name>
</gene>
<evidence type="ECO:0000313" key="2">
    <source>
        <dbReference type="Proteomes" id="UP000523087"/>
    </source>
</evidence>
<sequence>MSVRDPYRHPVVILYRDTTVGFFVLHEGKNIASFTNNRNTMLIRAFSVNLIHQGKRCTKRAFHLLTAFVMKHFPNINEIVLAVNETNKLYEKSRFQDKGIRGMEKIGLPLILQRY</sequence>
<reference evidence="1 2" key="1">
    <citation type="submission" date="2020-07" db="EMBL/GenBank/DDBJ databases">
        <title>Genomic Encyclopedia of Type Strains, Phase IV (KMG-IV): sequencing the most valuable type-strain genomes for metagenomic binning, comparative biology and taxonomic classification.</title>
        <authorList>
            <person name="Goeker M."/>
        </authorList>
    </citation>
    <scope>NUCLEOTIDE SEQUENCE [LARGE SCALE GENOMIC DNA]</scope>
    <source>
        <strain evidence="1 2">DSM 15730</strain>
    </source>
</reference>
<dbReference type="EMBL" id="JACDUT010000006">
    <property type="protein sequence ID" value="MBA2875322.1"/>
    <property type="molecule type" value="Genomic_DNA"/>
</dbReference>
<dbReference type="Gene3D" id="3.40.630.30">
    <property type="match status" value="1"/>
</dbReference>
<evidence type="ECO:0008006" key="3">
    <source>
        <dbReference type="Google" id="ProtNLM"/>
    </source>
</evidence>
<dbReference type="Proteomes" id="UP000523087">
    <property type="component" value="Unassembled WGS sequence"/>
</dbReference>
<protein>
    <recommendedName>
        <fullName evidence="3">N-acetyltransferase domain-containing protein</fullName>
    </recommendedName>
</protein>
<dbReference type="SUPFAM" id="SSF55729">
    <property type="entry name" value="Acyl-CoA N-acyltransferases (Nat)"/>
    <property type="match status" value="1"/>
</dbReference>
<dbReference type="RefSeq" id="WP_181556158.1">
    <property type="nucleotide sequence ID" value="NZ_JACDUT010000006.1"/>
</dbReference>
<comment type="caution">
    <text evidence="1">The sequence shown here is derived from an EMBL/GenBank/DDBJ whole genome shotgun (WGS) entry which is preliminary data.</text>
</comment>
<keyword evidence="2" id="KW-1185">Reference proteome</keyword>
<accession>A0A7V9Z754</accession>
<organism evidence="1 2">
    <name type="scientific">Thermaerobacillus caldiproteolyticus</name>
    <dbReference type="NCBI Taxonomy" id="247480"/>
    <lineage>
        <taxon>Bacteria</taxon>
        <taxon>Bacillati</taxon>
        <taxon>Bacillota</taxon>
        <taxon>Bacilli</taxon>
        <taxon>Bacillales</taxon>
        <taxon>Anoxybacillaceae</taxon>
        <taxon>Thermaerobacillus</taxon>
    </lineage>
</organism>
<name>A0A7V9Z754_9BACL</name>
<dbReference type="AlphaFoldDB" id="A0A7V9Z754"/>